<protein>
    <submittedName>
        <fullName evidence="1">Membrane dipeptidase (Peptidase family M19)</fullName>
    </submittedName>
</protein>
<dbReference type="PROSITE" id="PS51365">
    <property type="entry name" value="RENAL_DIPEPTIDASE_2"/>
    <property type="match status" value="1"/>
</dbReference>
<dbReference type="InterPro" id="IPR032466">
    <property type="entry name" value="Metal_Hydrolase"/>
</dbReference>
<dbReference type="RefSeq" id="WP_169840825.1">
    <property type="nucleotide sequence ID" value="NZ_LTAY01000037.1"/>
</dbReference>
<dbReference type="SUPFAM" id="SSF51556">
    <property type="entry name" value="Metallo-dependent hydrolases"/>
    <property type="match status" value="1"/>
</dbReference>
<accession>A0A1V4SVQ2</accession>
<dbReference type="EMBL" id="LTAY01000037">
    <property type="protein sequence ID" value="OPX48014.1"/>
    <property type="molecule type" value="Genomic_DNA"/>
</dbReference>
<dbReference type="AlphaFoldDB" id="A0A1V4SVQ2"/>
<dbReference type="Gene3D" id="3.20.20.140">
    <property type="entry name" value="Metal-dependent hydrolases"/>
    <property type="match status" value="1"/>
</dbReference>
<evidence type="ECO:0000313" key="1">
    <source>
        <dbReference type="EMBL" id="OPX48014.1"/>
    </source>
</evidence>
<proteinExistence type="predicted"/>
<dbReference type="InterPro" id="IPR008257">
    <property type="entry name" value="Pept_M19"/>
</dbReference>
<dbReference type="Proteomes" id="UP000191448">
    <property type="component" value="Unassembled WGS sequence"/>
</dbReference>
<dbReference type="GO" id="GO:0006508">
    <property type="term" value="P:proteolysis"/>
    <property type="evidence" value="ECO:0007669"/>
    <property type="project" value="InterPro"/>
</dbReference>
<reference evidence="1 2" key="1">
    <citation type="submission" date="2016-02" db="EMBL/GenBank/DDBJ databases">
        <title>Genome sequence of Clostridium thermobutyricum DSM 4928.</title>
        <authorList>
            <person name="Poehlein A."/>
            <person name="Daniel R."/>
        </authorList>
    </citation>
    <scope>NUCLEOTIDE SEQUENCE [LARGE SCALE GENOMIC DNA]</scope>
    <source>
        <strain evidence="1 2">DSM 4928</strain>
    </source>
</reference>
<dbReference type="PANTHER" id="PTHR10443:SF12">
    <property type="entry name" value="DIPEPTIDASE"/>
    <property type="match status" value="1"/>
</dbReference>
<dbReference type="GO" id="GO:0070573">
    <property type="term" value="F:metallodipeptidase activity"/>
    <property type="evidence" value="ECO:0007669"/>
    <property type="project" value="InterPro"/>
</dbReference>
<name>A0A1V4SVQ2_9CLOT</name>
<evidence type="ECO:0000313" key="2">
    <source>
        <dbReference type="Proteomes" id="UP000191448"/>
    </source>
</evidence>
<gene>
    <name evidence="1" type="ORF">CLTHE_15860</name>
</gene>
<sequence length="303" mass="34754">MKFIDLHCDTASRLFYEKNLELKDSICKVDINKLKKGDALMQMFAFFIDLGEIKRSPLDEFLAMYDNFKIQLEKNKDSIELFDGKIDLNKLYACLTIEEGEVLEGNPYNVEKISDMGIKAVTLTWNYENSIGYPNFNFVHKDKGLKKTGFDIVDELERFNIIPDCSHLSDRGFWDLIEHCKKPFIATHSNARAIQNHPRNLTDEMIKALGNKGGITGINFCSDFVADSEITKVKDLVRHMSHIRNKGGIDILALGSDFDGIENEVEVKDCSYMGILIDEMKKEGFTVNDIEKVFYKNAMRIFK</sequence>
<dbReference type="Pfam" id="PF01244">
    <property type="entry name" value="Peptidase_M19"/>
    <property type="match status" value="1"/>
</dbReference>
<organism evidence="1 2">
    <name type="scientific">Clostridium thermobutyricum DSM 4928</name>
    <dbReference type="NCBI Taxonomy" id="1121339"/>
    <lineage>
        <taxon>Bacteria</taxon>
        <taxon>Bacillati</taxon>
        <taxon>Bacillota</taxon>
        <taxon>Clostridia</taxon>
        <taxon>Eubacteriales</taxon>
        <taxon>Clostridiaceae</taxon>
        <taxon>Clostridium</taxon>
    </lineage>
</organism>
<comment type="caution">
    <text evidence="1">The sequence shown here is derived from an EMBL/GenBank/DDBJ whole genome shotgun (WGS) entry which is preliminary data.</text>
</comment>
<dbReference type="PANTHER" id="PTHR10443">
    <property type="entry name" value="MICROSOMAL DIPEPTIDASE"/>
    <property type="match status" value="1"/>
</dbReference>